<dbReference type="InterPro" id="IPR000825">
    <property type="entry name" value="SUF_FeS_clus_asmbl_SufBD_core"/>
</dbReference>
<keyword evidence="5" id="KW-1185">Reference proteome</keyword>
<accession>A0A5B9P7D3</accession>
<dbReference type="InterPro" id="IPR055346">
    <property type="entry name" value="Fe-S_cluster_assembly_SufBD"/>
</dbReference>
<dbReference type="InterPro" id="IPR045595">
    <property type="entry name" value="SufBD_N"/>
</dbReference>
<dbReference type="KEGG" id="mff:MFFC18_07030"/>
<name>A0A5B9P7D3_9BACT</name>
<dbReference type="InterPro" id="IPR011542">
    <property type="entry name" value="SUF_FeS_clus_asmbl_SufD"/>
</dbReference>
<evidence type="ECO:0000313" key="5">
    <source>
        <dbReference type="Proteomes" id="UP000322214"/>
    </source>
</evidence>
<feature type="domain" description="SUF system FeS cluster assembly SufBD core" evidence="2">
    <location>
        <begin position="182"/>
        <end position="408"/>
    </location>
</feature>
<gene>
    <name evidence="4" type="primary">sufB_1</name>
    <name evidence="4" type="ORF">MFFC18_07030</name>
</gene>
<dbReference type="PANTHER" id="PTHR43575">
    <property type="entry name" value="PROTEIN ABCI7, CHLOROPLASTIC"/>
    <property type="match status" value="1"/>
</dbReference>
<organism evidence="4 5">
    <name type="scientific">Mariniblastus fucicola</name>
    <dbReference type="NCBI Taxonomy" id="980251"/>
    <lineage>
        <taxon>Bacteria</taxon>
        <taxon>Pseudomonadati</taxon>
        <taxon>Planctomycetota</taxon>
        <taxon>Planctomycetia</taxon>
        <taxon>Pirellulales</taxon>
        <taxon>Pirellulaceae</taxon>
        <taxon>Mariniblastus</taxon>
    </lineage>
</organism>
<dbReference type="NCBIfam" id="TIGR01981">
    <property type="entry name" value="sufD"/>
    <property type="match status" value="1"/>
</dbReference>
<dbReference type="EMBL" id="CP042912">
    <property type="protein sequence ID" value="QEG20852.1"/>
    <property type="molecule type" value="Genomic_DNA"/>
</dbReference>
<evidence type="ECO:0000313" key="4">
    <source>
        <dbReference type="EMBL" id="QEG20852.1"/>
    </source>
</evidence>
<dbReference type="RefSeq" id="WP_075085213.1">
    <property type="nucleotide sequence ID" value="NZ_CP042912.1"/>
</dbReference>
<dbReference type="Pfam" id="PF01458">
    <property type="entry name" value="SUFBD_core"/>
    <property type="match status" value="1"/>
</dbReference>
<dbReference type="InterPro" id="IPR037284">
    <property type="entry name" value="SUF_FeS_clus_asmbl_SufBD_sf"/>
</dbReference>
<dbReference type="Proteomes" id="UP000322214">
    <property type="component" value="Chromosome"/>
</dbReference>
<evidence type="ECO:0000259" key="3">
    <source>
        <dbReference type="Pfam" id="PF19295"/>
    </source>
</evidence>
<dbReference type="OrthoDB" id="9803529at2"/>
<dbReference type="PANTHER" id="PTHR43575:SF1">
    <property type="entry name" value="PROTEIN ABCI7, CHLOROPLASTIC"/>
    <property type="match status" value="1"/>
</dbReference>
<dbReference type="AlphaFoldDB" id="A0A5B9P7D3"/>
<feature type="domain" description="SUF system FeS cluster assembly SufBD N-terminal" evidence="3">
    <location>
        <begin position="110"/>
        <end position="174"/>
    </location>
</feature>
<protein>
    <submittedName>
        <fullName evidence="4">FeS cluster assembly protein SufB</fullName>
    </submittedName>
</protein>
<evidence type="ECO:0000259" key="2">
    <source>
        <dbReference type="Pfam" id="PF01458"/>
    </source>
</evidence>
<reference evidence="4 5" key="1">
    <citation type="submission" date="2019-08" db="EMBL/GenBank/DDBJ databases">
        <title>Deep-cultivation of Planctomycetes and their phenomic and genomic characterization uncovers novel biology.</title>
        <authorList>
            <person name="Wiegand S."/>
            <person name="Jogler M."/>
            <person name="Boedeker C."/>
            <person name="Pinto D."/>
            <person name="Vollmers J."/>
            <person name="Rivas-Marin E."/>
            <person name="Kohn T."/>
            <person name="Peeters S.H."/>
            <person name="Heuer A."/>
            <person name="Rast P."/>
            <person name="Oberbeckmann S."/>
            <person name="Bunk B."/>
            <person name="Jeske O."/>
            <person name="Meyerdierks A."/>
            <person name="Storesund J.E."/>
            <person name="Kallscheuer N."/>
            <person name="Luecker S."/>
            <person name="Lage O.M."/>
            <person name="Pohl T."/>
            <person name="Merkel B.J."/>
            <person name="Hornburger P."/>
            <person name="Mueller R.-W."/>
            <person name="Bruemmer F."/>
            <person name="Labrenz M."/>
            <person name="Spormann A.M."/>
            <person name="Op den Camp H."/>
            <person name="Overmann J."/>
            <person name="Amann R."/>
            <person name="Jetten M.S.M."/>
            <person name="Mascher T."/>
            <person name="Medema M.H."/>
            <person name="Devos D.P."/>
            <person name="Kaster A.-K."/>
            <person name="Ovreas L."/>
            <person name="Rohde M."/>
            <person name="Galperin M.Y."/>
            <person name="Jogler C."/>
        </authorList>
    </citation>
    <scope>NUCLEOTIDE SEQUENCE [LARGE SCALE GENOMIC DNA]</scope>
    <source>
        <strain evidence="4 5">FC18</strain>
    </source>
</reference>
<comment type="similarity">
    <text evidence="1">Belongs to the iron-sulfur cluster assembly SufBD family.</text>
</comment>
<evidence type="ECO:0000256" key="1">
    <source>
        <dbReference type="ARBA" id="ARBA00043967"/>
    </source>
</evidence>
<proteinExistence type="inferred from homology"/>
<dbReference type="Pfam" id="PF19295">
    <property type="entry name" value="SufBD_N"/>
    <property type="match status" value="1"/>
</dbReference>
<dbReference type="SUPFAM" id="SSF101960">
    <property type="entry name" value="Stabilizer of iron transporter SufD"/>
    <property type="match status" value="1"/>
</dbReference>
<dbReference type="GO" id="GO:0016226">
    <property type="term" value="P:iron-sulfur cluster assembly"/>
    <property type="evidence" value="ECO:0007669"/>
    <property type="project" value="InterPro"/>
</dbReference>
<sequence length="437" mass="48822">MTTITENKMVAFNEEGFRQLLGSLNEPAWLTELRESAWKTFNELPWPNNRDEEWMRTDIRMFKLEKFALKEGSSTEGLPKLVLSEGVDLAGSVSSIDGYPAAATELAQEYKDKGVIFGTIADCIEEHGDLIKKYLFQSVDPAFDRFSALHAAMFSGGVFLYVPRNVILDKPVHVSSQITEGGSDLRHTLIVLEEGAEATVLAESNSAADTNGMHCGGIELFVADRANLRYVNLQDWGQKVWHFAHQKGVVGRDSNLQWTVGALGSRLAKVNQHVALRGDRANVQVNGAMFTENKQHLSYHTLQHHEKPACTSDFLYKAALQDSSRTVWRGMIKVDVDAQQTDGYQRNDNLLLSDKARADSIPGLEIEADDVACTHGSTSGRVDEELIFYAQCRGYTRKEAIRAVVTGFFQQVFDRITIESVREALALAIARRVRDYE</sequence>
<dbReference type="STRING" id="980251.GCA_001642875_02998"/>